<feature type="region of interest" description="Disordered" evidence="1">
    <location>
        <begin position="1"/>
        <end position="25"/>
    </location>
</feature>
<proteinExistence type="predicted"/>
<dbReference type="EMBL" id="MU827313">
    <property type="protein sequence ID" value="KAJ7359036.1"/>
    <property type="molecule type" value="Genomic_DNA"/>
</dbReference>
<dbReference type="Proteomes" id="UP001163046">
    <property type="component" value="Unassembled WGS sequence"/>
</dbReference>
<gene>
    <name evidence="2" type="ORF">OS493_019943</name>
</gene>
<sequence>MISHLPQLNEASNCQQPQRKNKQPQLKVKLHRHLASSLSNRTTSQYLHLKQQRHRLRQDQHGEQHEEEYVEEHEEEDGQEDEQLLNARCSMQHRTLKVFFLQETLTNQIVENIYHKQRAVPNSLPVLNTKDADDLYFWISYCSWTYCEKCRSLVPEKLLPGFTRRKQLKPKMSCSCRTGRYTIPSDEEIPLHLLSLTEDDVRILRPFVVHCGDYTMHKNGYRERTGPFRISWSTLSVIEKIKQVRNTVRHRKLLAAYEVLLSMPNSTYGKFVTMQRSNPTPPYLFEIYSAERFRGIECALWPTLYYDLSLCESAIEGTESRESGKVAFLAKCYSSVADYHLNYELLHYQYDRWLFRTITGAINSGRITGCSPALSLQHKTFSTGYWQWQHRMLIDAVRQFGYPSFFITISPFEWTFPFPPWLQTLRQHTGCGPTDLPVLETIHIAHTLEQLVRGYLCGSNTARWRNHLFSNQQEPEMSNCSDLFL</sequence>
<name>A0A9W9YN38_9CNID</name>
<accession>A0A9W9YN38</accession>
<keyword evidence="3" id="KW-1185">Reference proteome</keyword>
<evidence type="ECO:0000256" key="1">
    <source>
        <dbReference type="SAM" id="MobiDB-lite"/>
    </source>
</evidence>
<dbReference type="OrthoDB" id="416437at2759"/>
<organism evidence="2 3">
    <name type="scientific">Desmophyllum pertusum</name>
    <dbReference type="NCBI Taxonomy" id="174260"/>
    <lineage>
        <taxon>Eukaryota</taxon>
        <taxon>Metazoa</taxon>
        <taxon>Cnidaria</taxon>
        <taxon>Anthozoa</taxon>
        <taxon>Hexacorallia</taxon>
        <taxon>Scleractinia</taxon>
        <taxon>Caryophylliina</taxon>
        <taxon>Caryophylliidae</taxon>
        <taxon>Desmophyllum</taxon>
    </lineage>
</organism>
<evidence type="ECO:0000313" key="3">
    <source>
        <dbReference type="Proteomes" id="UP001163046"/>
    </source>
</evidence>
<comment type="caution">
    <text evidence="2">The sequence shown here is derived from an EMBL/GenBank/DDBJ whole genome shotgun (WGS) entry which is preliminary data.</text>
</comment>
<feature type="region of interest" description="Disordered" evidence="1">
    <location>
        <begin position="51"/>
        <end position="77"/>
    </location>
</feature>
<dbReference type="AlphaFoldDB" id="A0A9W9YN38"/>
<reference evidence="2" key="1">
    <citation type="submission" date="2023-01" db="EMBL/GenBank/DDBJ databases">
        <title>Genome assembly of the deep-sea coral Lophelia pertusa.</title>
        <authorList>
            <person name="Herrera S."/>
            <person name="Cordes E."/>
        </authorList>
    </citation>
    <scope>NUCLEOTIDE SEQUENCE</scope>
    <source>
        <strain evidence="2">USNM1676648</strain>
        <tissue evidence="2">Polyp</tissue>
    </source>
</reference>
<feature type="compositionally biased region" description="Polar residues" evidence="1">
    <location>
        <begin position="9"/>
        <end position="18"/>
    </location>
</feature>
<protein>
    <submittedName>
        <fullName evidence="2">Uncharacterized protein</fullName>
    </submittedName>
</protein>
<feature type="compositionally biased region" description="Acidic residues" evidence="1">
    <location>
        <begin position="65"/>
        <end position="77"/>
    </location>
</feature>
<evidence type="ECO:0000313" key="2">
    <source>
        <dbReference type="EMBL" id="KAJ7359036.1"/>
    </source>
</evidence>